<dbReference type="EMBL" id="VJMJ01000154">
    <property type="protein sequence ID" value="KAF0730460.1"/>
    <property type="molecule type" value="Genomic_DNA"/>
</dbReference>
<name>A0A6G0WSQ1_9STRA</name>
<dbReference type="AlphaFoldDB" id="A0A6G0WSQ1"/>
<evidence type="ECO:0008006" key="5">
    <source>
        <dbReference type="Google" id="ProtNLM"/>
    </source>
</evidence>
<feature type="region of interest" description="Disordered" evidence="2">
    <location>
        <begin position="296"/>
        <end position="316"/>
    </location>
</feature>
<dbReference type="PANTHER" id="PTHR15323">
    <property type="entry name" value="D123 PROTEIN"/>
    <property type="match status" value="1"/>
</dbReference>
<sequence length="316" mass="36235">MAEYTIAQVDKCRFTAWYECLRKVSIKSIAIPLPETFVETLLADKIQVNEQLYDQTFVNAVKQSIETLGGSVFVKLDWSSPKDAKWIIGNSLRCRTFEDIVVLLKASDFVLHDLTLSYNGCTDALDKKRPDTFHLVLKKWCNFYDSMHFRCFVVHGMLTGISQRNCSEFYDFLQSEATQDTICDAITSMFENHLKLCEVLSEPNYVFDVYVDKNNRVFLLDINVFGSVTDSLLFEWDELFELLDQPKENVDFRVVTQTQSAYTDPYSQYRVPIDLIDHLATSGGFDEFIRQVAQDNAAHGSRNDDDNVSTSSSDVE</sequence>
<comment type="similarity">
    <text evidence="1">Belongs to the CDC123 family.</text>
</comment>
<keyword evidence="4" id="KW-1185">Reference proteome</keyword>
<organism evidence="3 4">
    <name type="scientific">Aphanomyces euteiches</name>
    <dbReference type="NCBI Taxonomy" id="100861"/>
    <lineage>
        <taxon>Eukaryota</taxon>
        <taxon>Sar</taxon>
        <taxon>Stramenopiles</taxon>
        <taxon>Oomycota</taxon>
        <taxon>Saprolegniomycetes</taxon>
        <taxon>Saprolegniales</taxon>
        <taxon>Verrucalvaceae</taxon>
        <taxon>Aphanomyces</taxon>
    </lineage>
</organism>
<accession>A0A6G0WSQ1</accession>
<dbReference type="Pfam" id="PF07065">
    <property type="entry name" value="D123"/>
    <property type="match status" value="1"/>
</dbReference>
<comment type="caution">
    <text evidence="3">The sequence shown here is derived from an EMBL/GenBank/DDBJ whole genome shotgun (WGS) entry which is preliminary data.</text>
</comment>
<dbReference type="Proteomes" id="UP000481153">
    <property type="component" value="Unassembled WGS sequence"/>
</dbReference>
<protein>
    <recommendedName>
        <fullName evidence="5">Cell division cycle protein 123</fullName>
    </recommendedName>
</protein>
<evidence type="ECO:0000313" key="4">
    <source>
        <dbReference type="Proteomes" id="UP000481153"/>
    </source>
</evidence>
<proteinExistence type="inferred from homology"/>
<dbReference type="VEuPathDB" id="FungiDB:AeMF1_015930"/>
<gene>
    <name evidence="3" type="ORF">Ae201684_012160</name>
</gene>
<evidence type="ECO:0000313" key="3">
    <source>
        <dbReference type="EMBL" id="KAF0730460.1"/>
    </source>
</evidence>
<evidence type="ECO:0000256" key="1">
    <source>
        <dbReference type="ARBA" id="ARBA00011047"/>
    </source>
</evidence>
<dbReference type="GO" id="GO:0005737">
    <property type="term" value="C:cytoplasm"/>
    <property type="evidence" value="ECO:0007669"/>
    <property type="project" value="TreeGrafter"/>
</dbReference>
<evidence type="ECO:0000256" key="2">
    <source>
        <dbReference type="SAM" id="MobiDB-lite"/>
    </source>
</evidence>
<dbReference type="InterPro" id="IPR009772">
    <property type="entry name" value="CDC123"/>
</dbReference>
<reference evidence="3 4" key="1">
    <citation type="submission" date="2019-07" db="EMBL/GenBank/DDBJ databases">
        <title>Genomics analysis of Aphanomyces spp. identifies a new class of oomycete effector associated with host adaptation.</title>
        <authorList>
            <person name="Gaulin E."/>
        </authorList>
    </citation>
    <scope>NUCLEOTIDE SEQUENCE [LARGE SCALE GENOMIC DNA]</scope>
    <source>
        <strain evidence="3 4">ATCC 201684</strain>
    </source>
</reference>
<dbReference type="PANTHER" id="PTHR15323:SF6">
    <property type="entry name" value="CELL DIVISION CYCLE PROTEIN 123 HOMOLOG"/>
    <property type="match status" value="1"/>
</dbReference>